<proteinExistence type="predicted"/>
<feature type="region of interest" description="Disordered" evidence="1">
    <location>
        <begin position="44"/>
        <end position="68"/>
    </location>
</feature>
<dbReference type="SUPFAM" id="SSF48726">
    <property type="entry name" value="Immunoglobulin"/>
    <property type="match status" value="1"/>
</dbReference>
<gene>
    <name evidence="2" type="ORF">Pcinc_023029</name>
</gene>
<comment type="caution">
    <text evidence="2">The sequence shown here is derived from an EMBL/GenBank/DDBJ whole genome shotgun (WGS) entry which is preliminary data.</text>
</comment>
<dbReference type="AlphaFoldDB" id="A0AAE1KGA2"/>
<protein>
    <submittedName>
        <fullName evidence="2">Uncharacterized protein</fullName>
    </submittedName>
</protein>
<evidence type="ECO:0000313" key="3">
    <source>
        <dbReference type="Proteomes" id="UP001286313"/>
    </source>
</evidence>
<reference evidence="2" key="1">
    <citation type="submission" date="2023-10" db="EMBL/GenBank/DDBJ databases">
        <title>Genome assemblies of two species of porcelain crab, Petrolisthes cinctipes and Petrolisthes manimaculis (Anomura: Porcellanidae).</title>
        <authorList>
            <person name="Angst P."/>
        </authorList>
    </citation>
    <scope>NUCLEOTIDE SEQUENCE</scope>
    <source>
        <strain evidence="2">PB745_01</strain>
        <tissue evidence="2">Gill</tissue>
    </source>
</reference>
<dbReference type="EMBL" id="JAWQEG010002458">
    <property type="protein sequence ID" value="KAK3871853.1"/>
    <property type="molecule type" value="Genomic_DNA"/>
</dbReference>
<evidence type="ECO:0000256" key="1">
    <source>
        <dbReference type="SAM" id="MobiDB-lite"/>
    </source>
</evidence>
<keyword evidence="3" id="KW-1185">Reference proteome</keyword>
<feature type="compositionally biased region" description="Low complexity" evidence="1">
    <location>
        <begin position="54"/>
        <end position="68"/>
    </location>
</feature>
<evidence type="ECO:0000313" key="2">
    <source>
        <dbReference type="EMBL" id="KAK3871853.1"/>
    </source>
</evidence>
<name>A0AAE1KGA2_PETCI</name>
<dbReference type="InterPro" id="IPR036179">
    <property type="entry name" value="Ig-like_dom_sf"/>
</dbReference>
<accession>A0AAE1KGA2</accession>
<sequence>MISLLSAAHTGHYTCKAANHWAQASHSAALAVSGTPTCYNNHHHQWDPLPSPPTTTTTKQQLHSSTTKTTSTTNDHFFFLCSFLPGVEVPVLV</sequence>
<organism evidence="2 3">
    <name type="scientific">Petrolisthes cinctipes</name>
    <name type="common">Flat porcelain crab</name>
    <dbReference type="NCBI Taxonomy" id="88211"/>
    <lineage>
        <taxon>Eukaryota</taxon>
        <taxon>Metazoa</taxon>
        <taxon>Ecdysozoa</taxon>
        <taxon>Arthropoda</taxon>
        <taxon>Crustacea</taxon>
        <taxon>Multicrustacea</taxon>
        <taxon>Malacostraca</taxon>
        <taxon>Eumalacostraca</taxon>
        <taxon>Eucarida</taxon>
        <taxon>Decapoda</taxon>
        <taxon>Pleocyemata</taxon>
        <taxon>Anomura</taxon>
        <taxon>Galatheoidea</taxon>
        <taxon>Porcellanidae</taxon>
        <taxon>Petrolisthes</taxon>
    </lineage>
</organism>
<dbReference type="Proteomes" id="UP001286313">
    <property type="component" value="Unassembled WGS sequence"/>
</dbReference>